<comment type="catalytic activity">
    <reaction evidence="12">
        <text>Successive hydrolysis of beta-D-glucose units from the non-reducing ends of (1-&gt;3)-beta-D-glucans, releasing alpha-glucose.</text>
        <dbReference type="EC" id="3.2.1.58"/>
    </reaction>
</comment>
<gene>
    <name evidence="18" type="ORF">EVOR1521_LOCUS11951</name>
</gene>
<keyword evidence="4" id="KW-0812">Transmembrane</keyword>
<evidence type="ECO:0000313" key="18">
    <source>
        <dbReference type="EMBL" id="CAJ1385325.1"/>
    </source>
</evidence>
<dbReference type="InterPro" id="IPR017853">
    <property type="entry name" value="GH"/>
</dbReference>
<evidence type="ECO:0000256" key="6">
    <source>
        <dbReference type="ARBA" id="ARBA00022968"/>
    </source>
</evidence>
<feature type="domain" description="Glycoside hydrolase family 5" evidence="17">
    <location>
        <begin position="34"/>
        <end position="318"/>
    </location>
</feature>
<keyword evidence="6" id="KW-0735">Signal-anchor</keyword>
<comment type="similarity">
    <text evidence="2 16">Belongs to the glycosyl hydrolase 5 (cellulase A) family.</text>
</comment>
<dbReference type="GO" id="GO:0004338">
    <property type="term" value="F:glucan exo-1,3-beta-glucosidase activity"/>
    <property type="evidence" value="ECO:0007669"/>
    <property type="project" value="UniProtKB-EC"/>
</dbReference>
<dbReference type="PANTHER" id="PTHR31297">
    <property type="entry name" value="GLUCAN ENDO-1,6-BETA-GLUCOSIDASE B"/>
    <property type="match status" value="1"/>
</dbReference>
<dbReference type="GO" id="GO:0005576">
    <property type="term" value="C:extracellular region"/>
    <property type="evidence" value="ECO:0007669"/>
    <property type="project" value="TreeGrafter"/>
</dbReference>
<dbReference type="SUPFAM" id="SSF50405">
    <property type="entry name" value="Actin-crosslinking proteins"/>
    <property type="match status" value="1"/>
</dbReference>
<evidence type="ECO:0000256" key="11">
    <source>
        <dbReference type="ARBA" id="ARBA00023316"/>
    </source>
</evidence>
<dbReference type="EMBL" id="CAUJNA010001224">
    <property type="protein sequence ID" value="CAJ1385325.1"/>
    <property type="molecule type" value="Genomic_DNA"/>
</dbReference>
<name>A0AA36ICY7_9DINO</name>
<dbReference type="SUPFAM" id="SSF51445">
    <property type="entry name" value="(Trans)glycosidases"/>
    <property type="match status" value="1"/>
</dbReference>
<keyword evidence="9" id="KW-0325">Glycoprotein</keyword>
<evidence type="ECO:0000256" key="12">
    <source>
        <dbReference type="ARBA" id="ARBA00036824"/>
    </source>
</evidence>
<evidence type="ECO:0000256" key="4">
    <source>
        <dbReference type="ARBA" id="ARBA00022692"/>
    </source>
</evidence>
<evidence type="ECO:0000256" key="7">
    <source>
        <dbReference type="ARBA" id="ARBA00022989"/>
    </source>
</evidence>
<comment type="caution">
    <text evidence="18">The sequence shown here is derived from an EMBL/GenBank/DDBJ whole genome shotgun (WGS) entry which is preliminary data.</text>
</comment>
<evidence type="ECO:0000256" key="5">
    <source>
        <dbReference type="ARBA" id="ARBA00022801"/>
    </source>
</evidence>
<dbReference type="GO" id="GO:0009251">
    <property type="term" value="P:glucan catabolic process"/>
    <property type="evidence" value="ECO:0007669"/>
    <property type="project" value="TreeGrafter"/>
</dbReference>
<evidence type="ECO:0000256" key="10">
    <source>
        <dbReference type="ARBA" id="ARBA00023295"/>
    </source>
</evidence>
<dbReference type="CDD" id="cd00257">
    <property type="entry name" value="beta-trefoil_FSCN-like"/>
    <property type="match status" value="1"/>
</dbReference>
<dbReference type="GO" id="GO:0005886">
    <property type="term" value="C:plasma membrane"/>
    <property type="evidence" value="ECO:0007669"/>
    <property type="project" value="UniProtKB-SubCell"/>
</dbReference>
<dbReference type="InterPro" id="IPR050386">
    <property type="entry name" value="Glycosyl_hydrolase_5"/>
</dbReference>
<dbReference type="EC" id="3.2.1.58" evidence="14"/>
<keyword evidence="10 16" id="KW-0326">Glycosidase</keyword>
<organism evidence="18 19">
    <name type="scientific">Effrenium voratum</name>
    <dbReference type="NCBI Taxonomy" id="2562239"/>
    <lineage>
        <taxon>Eukaryota</taxon>
        <taxon>Sar</taxon>
        <taxon>Alveolata</taxon>
        <taxon>Dinophyceae</taxon>
        <taxon>Suessiales</taxon>
        <taxon>Symbiodiniaceae</taxon>
        <taxon>Effrenium</taxon>
    </lineage>
</organism>
<evidence type="ECO:0000256" key="16">
    <source>
        <dbReference type="RuleBase" id="RU361153"/>
    </source>
</evidence>
<evidence type="ECO:0000259" key="17">
    <source>
        <dbReference type="Pfam" id="PF00150"/>
    </source>
</evidence>
<evidence type="ECO:0000256" key="1">
    <source>
        <dbReference type="ARBA" id="ARBA00004401"/>
    </source>
</evidence>
<dbReference type="PANTHER" id="PTHR31297:SF34">
    <property type="entry name" value="GLUCAN 1,3-BETA-GLUCOSIDASE 2"/>
    <property type="match status" value="1"/>
</dbReference>
<evidence type="ECO:0000256" key="8">
    <source>
        <dbReference type="ARBA" id="ARBA00023136"/>
    </source>
</evidence>
<comment type="function">
    <text evidence="13">Glucosidase involved in the degradation of cellulosic biomass. Active on lichenan.</text>
</comment>
<keyword evidence="11" id="KW-0961">Cell wall biogenesis/degradation</keyword>
<reference evidence="18" key="1">
    <citation type="submission" date="2023-08" db="EMBL/GenBank/DDBJ databases">
        <authorList>
            <person name="Chen Y."/>
            <person name="Shah S."/>
            <person name="Dougan E. K."/>
            <person name="Thang M."/>
            <person name="Chan C."/>
        </authorList>
    </citation>
    <scope>NUCLEOTIDE SEQUENCE</scope>
</reference>
<dbReference type="InterPro" id="IPR008999">
    <property type="entry name" value="Actin-crosslinking"/>
</dbReference>
<dbReference type="GO" id="GO:0071555">
    <property type="term" value="P:cell wall organization"/>
    <property type="evidence" value="ECO:0007669"/>
    <property type="project" value="UniProtKB-KW"/>
</dbReference>
<evidence type="ECO:0000256" key="13">
    <source>
        <dbReference type="ARBA" id="ARBA00037126"/>
    </source>
</evidence>
<dbReference type="Pfam" id="PF00150">
    <property type="entry name" value="Cellulase"/>
    <property type="match status" value="1"/>
</dbReference>
<dbReference type="AlphaFoldDB" id="A0AA36ICY7"/>
<keyword evidence="3" id="KW-1003">Cell membrane</keyword>
<evidence type="ECO:0000256" key="9">
    <source>
        <dbReference type="ARBA" id="ARBA00023180"/>
    </source>
</evidence>
<keyword evidence="19" id="KW-1185">Reference proteome</keyword>
<dbReference type="GO" id="GO:0009986">
    <property type="term" value="C:cell surface"/>
    <property type="evidence" value="ECO:0007669"/>
    <property type="project" value="TreeGrafter"/>
</dbReference>
<evidence type="ECO:0000256" key="15">
    <source>
        <dbReference type="ARBA" id="ARBA00041260"/>
    </source>
</evidence>
<evidence type="ECO:0000256" key="2">
    <source>
        <dbReference type="ARBA" id="ARBA00005641"/>
    </source>
</evidence>
<comment type="subcellular location">
    <subcellularLocation>
        <location evidence="1">Cell membrane</location>
        <topology evidence="1">Single-pass type II membrane protein</topology>
    </subcellularLocation>
</comment>
<keyword evidence="8" id="KW-0472">Membrane</keyword>
<dbReference type="InterPro" id="IPR001547">
    <property type="entry name" value="Glyco_hydro_5"/>
</dbReference>
<evidence type="ECO:0000256" key="14">
    <source>
        <dbReference type="ARBA" id="ARBA00038929"/>
    </source>
</evidence>
<dbReference type="Proteomes" id="UP001178507">
    <property type="component" value="Unassembled WGS sequence"/>
</dbReference>
<sequence length="492" mass="57280">MRHPYNFFHGLRRSARRVALWDLSGPDAKRRMLSWLDETIQEWHFAEMQSYGVEVLRVPCGYWNWMVPEQGPEVSGVYATNAIRERLRNLHRIARPAEYQEYFDRIFHFAEKYGIQVLLDLHAVPGSQNGEIHSGVCIESGEENVSFFQNEANLKMAVQAVREMARYARSKSNLFGVQVISEPHLHSDEGHEFLRQYYHEAILAAREFLDASVPIMLFEWTYEMHRWDGRSFPEQTYGRVFWDTHLYHFPDKGKTWTSQNNGLEQAKESYAWDLQQLRHFARQETVLVGEFSMAGPCLNQQETQQFAQWLVEQFDFACAGSLMWSFDNRLIAWSMQRQVKDWGFNWKRLFDNEATRCGGAVGFQAAAFGTWLSATEKGAVEADALESNWWEEWVPYNYRVQGKAKVALRSAAHGTWLSVTKEGEVTQSDHRSAWEEFSVLFHTEQEGQQCISLQSFHGSWLSVRRFRPSDRLLLQAAYSIHDAEVATAWLVS</sequence>
<dbReference type="Gene3D" id="3.20.20.80">
    <property type="entry name" value="Glycosidases"/>
    <property type="match status" value="1"/>
</dbReference>
<keyword evidence="5 16" id="KW-0378">Hydrolase</keyword>
<evidence type="ECO:0000256" key="3">
    <source>
        <dbReference type="ARBA" id="ARBA00022475"/>
    </source>
</evidence>
<protein>
    <recommendedName>
        <fullName evidence="14">glucan 1,3-beta-glucosidase</fullName>
        <ecNumber evidence="14">3.2.1.58</ecNumber>
    </recommendedName>
    <alternativeName>
        <fullName evidence="15">Exo-1,3-beta-glucanase D</fullName>
    </alternativeName>
</protein>
<accession>A0AA36ICY7</accession>
<dbReference type="Gene3D" id="2.80.10.50">
    <property type="match status" value="1"/>
</dbReference>
<keyword evidence="7" id="KW-1133">Transmembrane helix</keyword>
<evidence type="ECO:0000313" key="19">
    <source>
        <dbReference type="Proteomes" id="UP001178507"/>
    </source>
</evidence>
<proteinExistence type="inferred from homology"/>